<dbReference type="InterPro" id="IPR022755">
    <property type="entry name" value="Znf_C2H2_jaz"/>
</dbReference>
<dbReference type="InterPro" id="IPR003604">
    <property type="entry name" value="Matrin/U1-like-C_Znf_C2H2"/>
</dbReference>
<dbReference type="AlphaFoldDB" id="A0A0D7AQJ7"/>
<dbReference type="Pfam" id="PF21884">
    <property type="entry name" value="ZUO1-like_ZHD"/>
    <property type="match status" value="1"/>
</dbReference>
<dbReference type="PROSITE" id="PS00028">
    <property type="entry name" value="ZINC_FINGER_C2H2_1"/>
    <property type="match status" value="2"/>
</dbReference>
<dbReference type="PRINTS" id="PR00625">
    <property type="entry name" value="JDOMAIN"/>
</dbReference>
<dbReference type="InterPro" id="IPR036869">
    <property type="entry name" value="J_dom_sf"/>
</dbReference>
<dbReference type="InterPro" id="IPR001623">
    <property type="entry name" value="DnaJ_domain"/>
</dbReference>
<dbReference type="InterPro" id="IPR036236">
    <property type="entry name" value="Znf_C2H2_sf"/>
</dbReference>
<dbReference type="Gene3D" id="1.10.287.110">
    <property type="entry name" value="DnaJ domain"/>
    <property type="match status" value="1"/>
</dbReference>
<dbReference type="Gene3D" id="3.30.160.60">
    <property type="entry name" value="Classic Zinc Finger"/>
    <property type="match status" value="1"/>
</dbReference>
<gene>
    <name evidence="8" type="ORF">FISHEDRAFT_33834</name>
</gene>
<evidence type="ECO:0000313" key="9">
    <source>
        <dbReference type="Proteomes" id="UP000054144"/>
    </source>
</evidence>
<dbReference type="SMART" id="SM00451">
    <property type="entry name" value="ZnF_U1"/>
    <property type="match status" value="1"/>
</dbReference>
<reference evidence="8 9" key="1">
    <citation type="journal article" date="2015" name="Fungal Genet. Biol.">
        <title>Evolution of novel wood decay mechanisms in Agaricales revealed by the genome sequences of Fistulina hepatica and Cylindrobasidium torrendii.</title>
        <authorList>
            <person name="Floudas D."/>
            <person name="Held B.W."/>
            <person name="Riley R."/>
            <person name="Nagy L.G."/>
            <person name="Koehler G."/>
            <person name="Ransdell A.S."/>
            <person name="Younus H."/>
            <person name="Chow J."/>
            <person name="Chiniquy J."/>
            <person name="Lipzen A."/>
            <person name="Tritt A."/>
            <person name="Sun H."/>
            <person name="Haridas S."/>
            <person name="LaButti K."/>
            <person name="Ohm R.A."/>
            <person name="Kues U."/>
            <person name="Blanchette R.A."/>
            <person name="Grigoriev I.V."/>
            <person name="Minto R.E."/>
            <person name="Hibbett D.S."/>
        </authorList>
    </citation>
    <scope>NUCLEOTIDE SEQUENCE [LARGE SCALE GENOMIC DNA]</scope>
    <source>
        <strain evidence="8 9">ATCC 64428</strain>
    </source>
</reference>
<evidence type="ECO:0000259" key="6">
    <source>
        <dbReference type="PROSITE" id="PS50076"/>
    </source>
</evidence>
<dbReference type="PROSITE" id="PS50076">
    <property type="entry name" value="DNAJ_2"/>
    <property type="match status" value="1"/>
</dbReference>
<evidence type="ECO:0000259" key="7">
    <source>
        <dbReference type="PROSITE" id="PS50157"/>
    </source>
</evidence>
<feature type="domain" description="C2H2-type" evidence="7">
    <location>
        <begin position="522"/>
        <end position="547"/>
    </location>
</feature>
<dbReference type="SUPFAM" id="SSF46565">
    <property type="entry name" value="Chaperone J-domain"/>
    <property type="match status" value="1"/>
</dbReference>
<evidence type="ECO:0000256" key="2">
    <source>
        <dbReference type="ARBA" id="ARBA00022771"/>
    </source>
</evidence>
<evidence type="ECO:0000256" key="3">
    <source>
        <dbReference type="ARBA" id="ARBA00022833"/>
    </source>
</evidence>
<sequence length="569" mass="63889">MGAQSSKSNAPEGIEPPLDYYALLEVSEDATSEEIKKSFRRLALIHHPDKNQEDVEGATKRFATIQSAHEVLSDDQERAWYDQHRASLVPEPDAQDVYDEIRKDKKASKPTRTRGLTTQHLQRFLDPTGWSGFGDDGEGFFAMYRTLFDRIAAEEAAWDNNASLPSFGFAASTWTGSSGTDDGHGDTPVRAFYNLWLNFATEKDFAWRDKYNLAEASDRQIRRMMERENKKLRDEARREYNETVRLLAMFLRKRDPRHKSHLRATAARQAAAAASKAASGTSTPSRRQDQAAAAYVEQEWQKVDPHAHGHDNLEWANGDDLNWSRAEGEDGGNDEEWECVACNKTFRSEAAWDSHERSKKHMREVERLRQQMRQEQVELGLEDGENEGIVQEEELVHANADNTVQDELVEDEAVPVEEQQDVLATMVVESRPDSPGAGQDDALGKKNRAGSAEQQNEHPSKAERGRQRGRTPIPDTSPPASEKRIPSTTTEEEPAAPLTKREIRRAKQAMKAEAAEVASSTFRCNVCHELFASKTKLFSHINATGHALADGHAPSSKATSKQGNKSRRK</sequence>
<dbReference type="Pfam" id="PF12171">
    <property type="entry name" value="zf-C2H2_jaz"/>
    <property type="match status" value="1"/>
</dbReference>
<dbReference type="SMART" id="SM00355">
    <property type="entry name" value="ZnF_C2H2"/>
    <property type="match status" value="2"/>
</dbReference>
<dbReference type="OrthoDB" id="5894at2759"/>
<dbReference type="GO" id="GO:0003676">
    <property type="term" value="F:nucleic acid binding"/>
    <property type="evidence" value="ECO:0007669"/>
    <property type="project" value="InterPro"/>
</dbReference>
<organism evidence="8 9">
    <name type="scientific">Fistulina hepatica ATCC 64428</name>
    <dbReference type="NCBI Taxonomy" id="1128425"/>
    <lineage>
        <taxon>Eukaryota</taxon>
        <taxon>Fungi</taxon>
        <taxon>Dikarya</taxon>
        <taxon>Basidiomycota</taxon>
        <taxon>Agaricomycotina</taxon>
        <taxon>Agaricomycetes</taxon>
        <taxon>Agaricomycetidae</taxon>
        <taxon>Agaricales</taxon>
        <taxon>Fistulinaceae</taxon>
        <taxon>Fistulina</taxon>
    </lineage>
</organism>
<dbReference type="PROSITE" id="PS00636">
    <property type="entry name" value="DNAJ_1"/>
    <property type="match status" value="1"/>
</dbReference>
<dbReference type="InterPro" id="IPR013087">
    <property type="entry name" value="Znf_C2H2_type"/>
</dbReference>
<dbReference type="Proteomes" id="UP000054144">
    <property type="component" value="Unassembled WGS sequence"/>
</dbReference>
<dbReference type="PANTHER" id="PTHR44029:SF1">
    <property type="entry name" value="DNAJ HOMOLOG SUBFAMILY C MEMBER 21"/>
    <property type="match status" value="1"/>
</dbReference>
<dbReference type="PROSITE" id="PS50157">
    <property type="entry name" value="ZINC_FINGER_C2H2_2"/>
    <property type="match status" value="2"/>
</dbReference>
<feature type="compositionally biased region" description="Low complexity" evidence="5">
    <location>
        <begin position="264"/>
        <end position="283"/>
    </location>
</feature>
<name>A0A0D7AQJ7_9AGAR</name>
<feature type="domain" description="C2H2-type" evidence="7">
    <location>
        <begin position="337"/>
        <end position="366"/>
    </location>
</feature>
<evidence type="ECO:0000256" key="4">
    <source>
        <dbReference type="PROSITE-ProRule" id="PRU00042"/>
    </source>
</evidence>
<feature type="compositionally biased region" description="Basic and acidic residues" evidence="5">
    <location>
        <begin position="455"/>
        <end position="466"/>
    </location>
</feature>
<evidence type="ECO:0000313" key="8">
    <source>
        <dbReference type="EMBL" id="KIY53073.1"/>
    </source>
</evidence>
<dbReference type="PANTHER" id="PTHR44029">
    <property type="entry name" value="DNAJ HOMOLOG SUBFAMILY C MEMBER 21"/>
    <property type="match status" value="1"/>
</dbReference>
<dbReference type="GO" id="GO:0008270">
    <property type="term" value="F:zinc ion binding"/>
    <property type="evidence" value="ECO:0007669"/>
    <property type="project" value="UniProtKB-KW"/>
</dbReference>
<dbReference type="InterPro" id="IPR018253">
    <property type="entry name" value="DnaJ_domain_CS"/>
</dbReference>
<accession>A0A0D7AQJ7</accession>
<dbReference type="Pfam" id="PF00226">
    <property type="entry name" value="DnaJ"/>
    <property type="match status" value="1"/>
</dbReference>
<dbReference type="SMART" id="SM00271">
    <property type="entry name" value="DnaJ"/>
    <property type="match status" value="1"/>
</dbReference>
<feature type="region of interest" description="Disordered" evidence="5">
    <location>
        <begin position="257"/>
        <end position="291"/>
    </location>
</feature>
<evidence type="ECO:0000256" key="1">
    <source>
        <dbReference type="ARBA" id="ARBA00022723"/>
    </source>
</evidence>
<feature type="region of interest" description="Disordered" evidence="5">
    <location>
        <begin position="546"/>
        <end position="569"/>
    </location>
</feature>
<dbReference type="EMBL" id="KN881628">
    <property type="protein sequence ID" value="KIY53073.1"/>
    <property type="molecule type" value="Genomic_DNA"/>
</dbReference>
<dbReference type="InterPro" id="IPR051964">
    <property type="entry name" value="Chaperone_stress_response"/>
</dbReference>
<dbReference type="CDD" id="cd06257">
    <property type="entry name" value="DnaJ"/>
    <property type="match status" value="1"/>
</dbReference>
<keyword evidence="2 4" id="KW-0863">Zinc-finger</keyword>
<dbReference type="InterPro" id="IPR054076">
    <property type="entry name" value="ZUO1-like_ZHD"/>
</dbReference>
<feature type="domain" description="J" evidence="6">
    <location>
        <begin position="19"/>
        <end position="85"/>
    </location>
</feature>
<dbReference type="GO" id="GO:0005737">
    <property type="term" value="C:cytoplasm"/>
    <property type="evidence" value="ECO:0007669"/>
    <property type="project" value="TreeGrafter"/>
</dbReference>
<keyword evidence="9" id="KW-1185">Reference proteome</keyword>
<feature type="region of interest" description="Disordered" evidence="5">
    <location>
        <begin position="307"/>
        <end position="334"/>
    </location>
</feature>
<keyword evidence="3" id="KW-0862">Zinc</keyword>
<proteinExistence type="predicted"/>
<protein>
    <submittedName>
        <fullName evidence="8">DnaJ-domain-containing protein</fullName>
    </submittedName>
</protein>
<keyword evidence="1" id="KW-0479">Metal-binding</keyword>
<dbReference type="SUPFAM" id="SSF57667">
    <property type="entry name" value="beta-beta-alpha zinc fingers"/>
    <property type="match status" value="1"/>
</dbReference>
<feature type="region of interest" description="Disordered" evidence="5">
    <location>
        <begin position="430"/>
        <end position="507"/>
    </location>
</feature>
<evidence type="ECO:0000256" key="5">
    <source>
        <dbReference type="SAM" id="MobiDB-lite"/>
    </source>
</evidence>